<feature type="region of interest" description="Disordered" evidence="1">
    <location>
        <begin position="991"/>
        <end position="1067"/>
    </location>
</feature>
<evidence type="ECO:0000256" key="1">
    <source>
        <dbReference type="SAM" id="MobiDB-lite"/>
    </source>
</evidence>
<gene>
    <name evidence="2" type="primary">PocGH01_09035600</name>
    <name evidence="2" type="ORF">POCGH01_09035600</name>
</gene>
<proteinExistence type="predicted"/>
<dbReference type="OrthoDB" id="382408at2759"/>
<evidence type="ECO:0000313" key="3">
    <source>
        <dbReference type="Proteomes" id="UP000242942"/>
    </source>
</evidence>
<name>A0A1D3TI54_PLAOA</name>
<organism evidence="2 3">
    <name type="scientific">Plasmodium ovale</name>
    <name type="common">malaria parasite P. ovale</name>
    <dbReference type="NCBI Taxonomy" id="36330"/>
    <lineage>
        <taxon>Eukaryota</taxon>
        <taxon>Sar</taxon>
        <taxon>Alveolata</taxon>
        <taxon>Apicomplexa</taxon>
        <taxon>Aconoidasida</taxon>
        <taxon>Haemosporida</taxon>
        <taxon>Plasmodiidae</taxon>
        <taxon>Plasmodium</taxon>
        <taxon>Plasmodium (Plasmodium)</taxon>
    </lineage>
</organism>
<accession>A0A1D3TI54</accession>
<dbReference type="VEuPathDB" id="PlasmoDB:POWCR01_090030500"/>
<feature type="region of interest" description="Disordered" evidence="1">
    <location>
        <begin position="1298"/>
        <end position="1320"/>
    </location>
</feature>
<dbReference type="SUPFAM" id="SSF53474">
    <property type="entry name" value="alpha/beta-Hydrolases"/>
    <property type="match status" value="1"/>
</dbReference>
<evidence type="ECO:0000313" key="2">
    <source>
        <dbReference type="EMBL" id="SCP04621.1"/>
    </source>
</evidence>
<feature type="compositionally biased region" description="Basic and acidic residues" evidence="1">
    <location>
        <begin position="1024"/>
        <end position="1056"/>
    </location>
</feature>
<feature type="compositionally biased region" description="Basic and acidic residues" evidence="1">
    <location>
        <begin position="1000"/>
        <end position="1010"/>
    </location>
</feature>
<dbReference type="InterPro" id="IPR029058">
    <property type="entry name" value="AB_hydrolase_fold"/>
</dbReference>
<dbReference type="Proteomes" id="UP000242942">
    <property type="component" value="Chromosome 9"/>
</dbReference>
<reference evidence="2 3" key="1">
    <citation type="submission" date="2016-06" db="EMBL/GenBank/DDBJ databases">
        <authorList>
            <consortium name="Pathogen Informatics"/>
        </authorList>
    </citation>
    <scope>NUCLEOTIDE SEQUENCE [LARGE SCALE GENOMIC DNA]</scope>
    <source>
        <strain evidence="2">PocGH01</strain>
    </source>
</reference>
<dbReference type="VEuPathDB" id="PlasmoDB:PocGH01_09035600"/>
<keyword evidence="3" id="KW-1185">Reference proteome</keyword>
<sequence length="1625" mass="191277">MDEERQNLNSKTHQSYLYQDNINDPHVIAFSSFKYHQKGKGKIAQSVEPPRVQHQRGRKISCREIQLREKCDRISTTNGVSRKLLRVEIPCGNPPPFLEVHTHGQMKSEETTYKCKEKHEEDEREETEEAAKNSIMHRKEYKNIFVGRKNKAAMQSGEPSCSDMMDVSSSSLWSKRIESEVSLNSVSKDTIDISIPLWEKKGEEQQVDMKIEVTSKLSQKVNIMNRRRRTIRIVKLFNKNNSEEESLNNKREDNISTENCITKCDQRLEMNWKTSQNGKDEKRELRNFVTPISNDENRKSELPFNKIYRKYLENKNKRATEFVRNNRFHINTTEHDMSRGVIKKNDYDPHDIMKKKNVHRYFTPREISIPRIMKVNPKRKLLKHNRIASLFVQNDNLLVSNFKIYQNKERYKRVLTNVDNEHIKKRDILTLPKEPICLYELENYRYGLNRNTEITALTMGNDDINMFKYKNTWYELFFYNTYYNKEMLYNYLTTRVNFELMIKQMKDIVIVDTNTQHFSYPYMYNAYLIPPITIHQTENSLRIQKMTSDDSFLNNGSWIFFKGETPPHAERLHGIERKHRNMYYVNKCTSVQCPGSTFLSASQNGEGILVNHHSNENNIDHRQVGDPSVCSSNEDTILGEICIGSSHTSPFDPTSLYMTFENSKIEPFFPYICGDIFFLFHYYHNYLNSLVNHIKEERERKRFLLLRGGSIPSCKISAGVYTPTEQITRGEEEKRSTCVRKTCTHGIHNILCSYDKVYGHKCGKAEKNNPVRVTNVADVNNYKIRNFINTNLYNSIFRRIAEKNRQKIKKELAKDDVEIPIFLWVIFGGKDMKSMDSLNVVYKILRYATEIPPGEYERYIRKLKRRKIKKNWFSKSGSKFADKGKYSEKEESRRTKRRQTEQIGNFLFNNLRCCKTYGEGSPIDDVQKEKKKKKKKKFPELPRYIFSDEELYKTSAEIYNRIVTYYNEKDAQYEEYGQMVYETLPHGIYRKGEKSRHKKGNSEKGQRDEVIEGNGGTSQTKEATSNHENKKKKLIPEKGQNHLECAESLRREETKKRTAKNFRRKIKKPQLDDSQECVFSEKEEKLHVNDEAARHDREEYYSWFVEGSSDVSDVSDVSDMSGMSGMSGMNGERDESKCSRENRTGGHCSRIECKDELFNFIAYHMQGRNPSFEKRRNKLKSDKFNYTNIYGPVIFKNKNKTKKVKYSFLLLDYPAYNNSTGHPSPLTFKTCAFNALKEALREIKKEEPGRSVFVNILGYSLGCCVSLQLILDVAKSLYNDFYEGVYRKPFHRKVSEPIREQTRVENGDQKRSRMKKDSERKYSEYVYDEKKILTMRNVLLQTEGEQPESGGGEYKGVTIKREIHLSKEPISFYENNSGNTKHRMDRMKSQGEELTQDIKAEKMQERVYHHKENTKTGLESSVRIARKRGLVKDLNMFFHKVVLIAPFTNTQKLVKSILNNSMFFLLSSFFMNNKCSYVDWDNITVLKELFAIIYDFKKDMYLYDVFHNMQIHFVHGQKDTLVNYEMSLKLFKSTKKLIEKYALFDIRCFLYIFKEDCHSSIFNGDSENRIMPIIFRPLRLHPFSTTAIHKLHPKLYKDIYLLKTAYLQHIARVTSKLMNAQPTCY</sequence>
<protein>
    <submittedName>
        <fullName evidence="2">Uncharacterized protein</fullName>
    </submittedName>
</protein>
<dbReference type="EMBL" id="LT594590">
    <property type="protein sequence ID" value="SCP04621.1"/>
    <property type="molecule type" value="Genomic_DNA"/>
</dbReference>
<feature type="compositionally biased region" description="Basic residues" evidence="1">
    <location>
        <begin position="1057"/>
        <end position="1067"/>
    </location>
</feature>